<comment type="caution">
    <text evidence="2">The sequence shown here is derived from an EMBL/GenBank/DDBJ whole genome shotgun (WGS) entry which is preliminary data.</text>
</comment>
<organism evidence="2 3">
    <name type="scientific">Portunus trituberculatus</name>
    <name type="common">Swimming crab</name>
    <name type="synonym">Neptunus trituberculatus</name>
    <dbReference type="NCBI Taxonomy" id="210409"/>
    <lineage>
        <taxon>Eukaryota</taxon>
        <taxon>Metazoa</taxon>
        <taxon>Ecdysozoa</taxon>
        <taxon>Arthropoda</taxon>
        <taxon>Crustacea</taxon>
        <taxon>Multicrustacea</taxon>
        <taxon>Malacostraca</taxon>
        <taxon>Eumalacostraca</taxon>
        <taxon>Eucarida</taxon>
        <taxon>Decapoda</taxon>
        <taxon>Pleocyemata</taxon>
        <taxon>Brachyura</taxon>
        <taxon>Eubrachyura</taxon>
        <taxon>Portunoidea</taxon>
        <taxon>Portunidae</taxon>
        <taxon>Portuninae</taxon>
        <taxon>Portunus</taxon>
    </lineage>
</organism>
<evidence type="ECO:0000313" key="2">
    <source>
        <dbReference type="EMBL" id="MPC16876.1"/>
    </source>
</evidence>
<reference evidence="2 3" key="1">
    <citation type="submission" date="2019-05" db="EMBL/GenBank/DDBJ databases">
        <title>Another draft genome of Portunus trituberculatus and its Hox gene families provides insights of decapod evolution.</title>
        <authorList>
            <person name="Jeong J.-H."/>
            <person name="Song I."/>
            <person name="Kim S."/>
            <person name="Choi T."/>
            <person name="Kim D."/>
            <person name="Ryu S."/>
            <person name="Kim W."/>
        </authorList>
    </citation>
    <scope>NUCLEOTIDE SEQUENCE [LARGE SCALE GENOMIC DNA]</scope>
    <source>
        <tissue evidence="2">Muscle</tissue>
    </source>
</reference>
<evidence type="ECO:0000256" key="1">
    <source>
        <dbReference type="SAM" id="MobiDB-lite"/>
    </source>
</evidence>
<dbReference type="AlphaFoldDB" id="A0A5B7D6R7"/>
<protein>
    <submittedName>
        <fullName evidence="2">Uncharacterized protein</fullName>
    </submittedName>
</protein>
<feature type="compositionally biased region" description="Basic residues" evidence="1">
    <location>
        <begin position="1"/>
        <end position="18"/>
    </location>
</feature>
<gene>
    <name evidence="2" type="ORF">E2C01_009715</name>
</gene>
<name>A0A5B7D6R7_PORTR</name>
<evidence type="ECO:0000313" key="3">
    <source>
        <dbReference type="Proteomes" id="UP000324222"/>
    </source>
</evidence>
<sequence>MHPRGYTLRKSKTSRNKVLKGTSNPTFKTLMISSMGNDVLCLKYTTTLETSTNMVVHALPSF</sequence>
<proteinExistence type="predicted"/>
<keyword evidence="3" id="KW-1185">Reference proteome</keyword>
<feature type="region of interest" description="Disordered" evidence="1">
    <location>
        <begin position="1"/>
        <end position="20"/>
    </location>
</feature>
<dbReference type="Proteomes" id="UP000324222">
    <property type="component" value="Unassembled WGS sequence"/>
</dbReference>
<accession>A0A5B7D6R7</accession>
<dbReference type="EMBL" id="VSRR010000545">
    <property type="protein sequence ID" value="MPC16876.1"/>
    <property type="molecule type" value="Genomic_DNA"/>
</dbReference>